<dbReference type="EMBL" id="NSLI01000004">
    <property type="protein sequence ID" value="PAX07353.1"/>
    <property type="molecule type" value="Genomic_DNA"/>
</dbReference>
<dbReference type="RefSeq" id="WP_095999175.1">
    <property type="nucleotide sequence ID" value="NZ_NSLI01000004.1"/>
</dbReference>
<keyword evidence="2" id="KW-1185">Reference proteome</keyword>
<comment type="caution">
    <text evidence="1">The sequence shown here is derived from an EMBL/GenBank/DDBJ whole genome shotgun (WGS) entry which is preliminary data.</text>
</comment>
<reference evidence="2" key="1">
    <citation type="submission" date="2017-09" db="EMBL/GenBank/DDBJ databases">
        <authorList>
            <person name="Feng G."/>
            <person name="Zhu H."/>
        </authorList>
    </citation>
    <scope>NUCLEOTIDE SEQUENCE [LARGE SCALE GENOMIC DNA]</scope>
    <source>
        <strain evidence="2">1PNM-20</strain>
    </source>
</reference>
<dbReference type="Proteomes" id="UP000218151">
    <property type="component" value="Unassembled WGS sequence"/>
</dbReference>
<evidence type="ECO:0000313" key="2">
    <source>
        <dbReference type="Proteomes" id="UP000218151"/>
    </source>
</evidence>
<sequence>MSRLIDLREGPVGNRLELELGDLVLLPGAGAKLTSGSAVELLGVHRSATPLADGRVLAPEGAPDVVTLSAFMPGEATVRLMTGDPFGGAVSRELLVTVRGR</sequence>
<dbReference type="AlphaFoldDB" id="A0A2A2SDR2"/>
<name>A0A2A2SDR2_9SPHN</name>
<protein>
    <submittedName>
        <fullName evidence="1">Uncharacterized protein</fullName>
    </submittedName>
</protein>
<accession>A0A2A2SDR2</accession>
<evidence type="ECO:0000313" key="1">
    <source>
        <dbReference type="EMBL" id="PAX07353.1"/>
    </source>
</evidence>
<gene>
    <name evidence="1" type="ORF">CKY28_15175</name>
</gene>
<organism evidence="1 2">
    <name type="scientific">Sphingomonas lenta</name>
    <dbReference type="NCBI Taxonomy" id="1141887"/>
    <lineage>
        <taxon>Bacteria</taxon>
        <taxon>Pseudomonadati</taxon>
        <taxon>Pseudomonadota</taxon>
        <taxon>Alphaproteobacteria</taxon>
        <taxon>Sphingomonadales</taxon>
        <taxon>Sphingomonadaceae</taxon>
        <taxon>Sphingomonas</taxon>
    </lineage>
</organism>
<proteinExistence type="predicted"/>